<dbReference type="Pfam" id="PF10180">
    <property type="entry name" value="WKF"/>
    <property type="match status" value="1"/>
</dbReference>
<dbReference type="Proteomes" id="UP000719412">
    <property type="component" value="Unassembled WGS sequence"/>
</dbReference>
<feature type="region of interest" description="Disordered" evidence="1">
    <location>
        <begin position="41"/>
        <end position="188"/>
    </location>
</feature>
<name>A0A8J6HQC8_TENMO</name>
<protein>
    <recommendedName>
        <fullName evidence="2">WKF domain-containing protein</fullName>
    </recommendedName>
</protein>
<keyword evidence="4" id="KW-1185">Reference proteome</keyword>
<dbReference type="AlphaFoldDB" id="A0A8J6HQC8"/>
<feature type="compositionally biased region" description="Basic and acidic residues" evidence="1">
    <location>
        <begin position="105"/>
        <end position="114"/>
    </location>
</feature>
<sequence>MTNEIVQKNKKNRHRYNKQSRLVSFEEEVVPKNAAEQILLKETPVNVDDKSKKKKKKGRDTSVDAHEETVDEVANMHEVCENSKSKKKKKKTKIEQSEGSMEESMEPKNEESKREHKQKRNSAQITRNEETESVSENVEIGDGQDYKPKKKKKKNHDKQSESDENGLPPNNTEEKKKEESIRAQKRKKHVKLLEEKKVKKELHSQQESLNYLSKWKHTRDEWKFEKLRQIWLLHNLYDSDKIPQEFWETLLEYFNNAQGKVRDTLLKEAVKIVEENSEDTENSCKVERARDIIQNLQE</sequence>
<feature type="domain" description="WKF" evidence="2">
    <location>
        <begin position="210"/>
        <end position="271"/>
    </location>
</feature>
<dbReference type="EMBL" id="JABDTM020017768">
    <property type="protein sequence ID" value="KAH0818398.1"/>
    <property type="molecule type" value="Genomic_DNA"/>
</dbReference>
<reference evidence="3" key="2">
    <citation type="submission" date="2021-08" db="EMBL/GenBank/DDBJ databases">
        <authorList>
            <person name="Eriksson T."/>
        </authorList>
    </citation>
    <scope>NUCLEOTIDE SEQUENCE</scope>
    <source>
        <strain evidence="3">Stoneville</strain>
        <tissue evidence="3">Whole head</tissue>
    </source>
</reference>
<proteinExistence type="predicted"/>
<comment type="caution">
    <text evidence="3">The sequence shown here is derived from an EMBL/GenBank/DDBJ whole genome shotgun (WGS) entry which is preliminary data.</text>
</comment>
<accession>A0A8J6HQC8</accession>
<feature type="compositionally biased region" description="Basic and acidic residues" evidence="1">
    <location>
        <begin position="172"/>
        <end position="182"/>
    </location>
</feature>
<feature type="compositionally biased region" description="Basic and acidic residues" evidence="1">
    <location>
        <begin position="59"/>
        <end position="84"/>
    </location>
</feature>
<organism evidence="3 4">
    <name type="scientific">Tenebrio molitor</name>
    <name type="common">Yellow mealworm beetle</name>
    <dbReference type="NCBI Taxonomy" id="7067"/>
    <lineage>
        <taxon>Eukaryota</taxon>
        <taxon>Metazoa</taxon>
        <taxon>Ecdysozoa</taxon>
        <taxon>Arthropoda</taxon>
        <taxon>Hexapoda</taxon>
        <taxon>Insecta</taxon>
        <taxon>Pterygota</taxon>
        <taxon>Neoptera</taxon>
        <taxon>Endopterygota</taxon>
        <taxon>Coleoptera</taxon>
        <taxon>Polyphaga</taxon>
        <taxon>Cucujiformia</taxon>
        <taxon>Tenebrionidae</taxon>
        <taxon>Tenebrio</taxon>
    </lineage>
</organism>
<dbReference type="PANTHER" id="PTHR22306">
    <property type="entry name" value="CHROMOSOME 7 OPEN READING FRAME 50"/>
    <property type="match status" value="1"/>
</dbReference>
<evidence type="ECO:0000313" key="4">
    <source>
        <dbReference type="Proteomes" id="UP000719412"/>
    </source>
</evidence>
<dbReference type="InterPro" id="IPR019327">
    <property type="entry name" value="WKF"/>
</dbReference>
<evidence type="ECO:0000259" key="2">
    <source>
        <dbReference type="Pfam" id="PF10180"/>
    </source>
</evidence>
<gene>
    <name evidence="3" type="ORF">GEV33_004393</name>
</gene>
<dbReference type="PANTHER" id="PTHR22306:SF2">
    <property type="entry name" value="CHROMOSOME 7 OPEN READING FRAME 50"/>
    <property type="match status" value="1"/>
</dbReference>
<evidence type="ECO:0000313" key="3">
    <source>
        <dbReference type="EMBL" id="KAH0818398.1"/>
    </source>
</evidence>
<evidence type="ECO:0000256" key="1">
    <source>
        <dbReference type="SAM" id="MobiDB-lite"/>
    </source>
</evidence>
<reference evidence="3" key="1">
    <citation type="journal article" date="2020" name="J Insects Food Feed">
        <title>The yellow mealworm (Tenebrio molitor) genome: a resource for the emerging insects as food and feed industry.</title>
        <authorList>
            <person name="Eriksson T."/>
            <person name="Andere A."/>
            <person name="Kelstrup H."/>
            <person name="Emery V."/>
            <person name="Picard C."/>
        </authorList>
    </citation>
    <scope>NUCLEOTIDE SEQUENCE</scope>
    <source>
        <strain evidence="3">Stoneville</strain>
        <tissue evidence="3">Whole head</tissue>
    </source>
</reference>